<evidence type="ECO:0000256" key="6">
    <source>
        <dbReference type="ARBA" id="ARBA00022840"/>
    </source>
</evidence>
<sequence length="341" mass="40147">MMNNCYTNFDYCWSKKQKSNPNISTNNFKAIEKLGKGAFGFVYLVKWYNNEDNIHENFLCVLKITSKQQLMKKKAHLFALRERDILQCCHHPNLVKLFTSFKDESNIYLVLEFIAGGDLFSYMQIHERLNEDHTRFYIGQIILAFEYLHCCHIIYRDLKPENIILTDRGYIKLIDFGFAKRINKSTSTMCGTPQFMSPEIILQKKYDKCVDYWALGILTYELLTGIVPFDGENNEDLFDAILHNPIYFQSTIFTTISANFVQGLLTRNPLQRLGCTINNSLDIRYHPWFQQYLYSFEQLEQQSIPAFYIPSNLTDYTNYPLKFIEVTPLKNPINDKIFDNF</sequence>
<dbReference type="Proteomes" id="UP000663870">
    <property type="component" value="Unassembled WGS sequence"/>
</dbReference>
<dbReference type="GO" id="GO:0005952">
    <property type="term" value="C:cAMP-dependent protein kinase complex"/>
    <property type="evidence" value="ECO:0007669"/>
    <property type="project" value="TreeGrafter"/>
</dbReference>
<dbReference type="InterPro" id="IPR045270">
    <property type="entry name" value="STKc_AGC"/>
</dbReference>
<reference evidence="10" key="1">
    <citation type="submission" date="2021-02" db="EMBL/GenBank/DDBJ databases">
        <authorList>
            <person name="Nowell W R."/>
        </authorList>
    </citation>
    <scope>NUCLEOTIDE SEQUENCE</scope>
</reference>
<feature type="domain" description="Protein kinase" evidence="9">
    <location>
        <begin position="28"/>
        <end position="289"/>
    </location>
</feature>
<dbReference type="SUPFAM" id="SSF56112">
    <property type="entry name" value="Protein kinase-like (PK-like)"/>
    <property type="match status" value="1"/>
</dbReference>
<keyword evidence="2" id="KW-0597">Phosphoprotein</keyword>
<evidence type="ECO:0000313" key="10">
    <source>
        <dbReference type="EMBL" id="CAF1203284.1"/>
    </source>
</evidence>
<dbReference type="SMART" id="SM00220">
    <property type="entry name" value="S_TKc"/>
    <property type="match status" value="1"/>
</dbReference>
<comment type="similarity">
    <text evidence="8">Belongs to the protein kinase superfamily.</text>
</comment>
<dbReference type="PROSITE" id="PS00107">
    <property type="entry name" value="PROTEIN_KINASE_ATP"/>
    <property type="match status" value="1"/>
</dbReference>
<proteinExistence type="inferred from homology"/>
<evidence type="ECO:0000259" key="9">
    <source>
        <dbReference type="PROSITE" id="PS50011"/>
    </source>
</evidence>
<keyword evidence="1 8" id="KW-0723">Serine/threonine-protein kinase</keyword>
<name>A0A814WMS1_9BILA</name>
<dbReference type="InterPro" id="IPR011009">
    <property type="entry name" value="Kinase-like_dom_sf"/>
</dbReference>
<evidence type="ECO:0000256" key="8">
    <source>
        <dbReference type="RuleBase" id="RU000304"/>
    </source>
</evidence>
<dbReference type="PROSITE" id="PS50011">
    <property type="entry name" value="PROTEIN_KINASE_DOM"/>
    <property type="match status" value="1"/>
</dbReference>
<dbReference type="InterPro" id="IPR017441">
    <property type="entry name" value="Protein_kinase_ATP_BS"/>
</dbReference>
<dbReference type="Gene3D" id="1.10.510.10">
    <property type="entry name" value="Transferase(Phosphotransferase) domain 1"/>
    <property type="match status" value="1"/>
</dbReference>
<dbReference type="EMBL" id="CAJNOL010002231">
    <property type="protein sequence ID" value="CAF1478238.1"/>
    <property type="molecule type" value="Genomic_DNA"/>
</dbReference>
<protein>
    <recommendedName>
        <fullName evidence="9">Protein kinase domain-containing protein</fullName>
    </recommendedName>
</protein>
<organism evidence="10 12">
    <name type="scientific">Rotaria sordida</name>
    <dbReference type="NCBI Taxonomy" id="392033"/>
    <lineage>
        <taxon>Eukaryota</taxon>
        <taxon>Metazoa</taxon>
        <taxon>Spiralia</taxon>
        <taxon>Gnathifera</taxon>
        <taxon>Rotifera</taxon>
        <taxon>Eurotatoria</taxon>
        <taxon>Bdelloidea</taxon>
        <taxon>Philodinida</taxon>
        <taxon>Philodinidae</taxon>
        <taxon>Rotaria</taxon>
    </lineage>
</organism>
<gene>
    <name evidence="11" type="ORF">JXQ802_LOCUS39151</name>
    <name evidence="10" type="ORF">PYM288_LOCUS24999</name>
</gene>
<evidence type="ECO:0000313" key="12">
    <source>
        <dbReference type="Proteomes" id="UP000663854"/>
    </source>
</evidence>
<evidence type="ECO:0000256" key="5">
    <source>
        <dbReference type="ARBA" id="ARBA00022777"/>
    </source>
</evidence>
<dbReference type="Gene3D" id="3.30.200.20">
    <property type="entry name" value="Phosphorylase Kinase, domain 1"/>
    <property type="match status" value="1"/>
</dbReference>
<dbReference type="PROSITE" id="PS00108">
    <property type="entry name" value="PROTEIN_KINASE_ST"/>
    <property type="match status" value="1"/>
</dbReference>
<evidence type="ECO:0000313" key="13">
    <source>
        <dbReference type="Proteomes" id="UP000663870"/>
    </source>
</evidence>
<feature type="binding site" evidence="7">
    <location>
        <position position="63"/>
    </location>
    <ligand>
        <name>ATP</name>
        <dbReference type="ChEBI" id="CHEBI:30616"/>
    </ligand>
</feature>
<dbReference type="GO" id="GO:0005524">
    <property type="term" value="F:ATP binding"/>
    <property type="evidence" value="ECO:0007669"/>
    <property type="project" value="UniProtKB-UniRule"/>
</dbReference>
<dbReference type="InterPro" id="IPR008271">
    <property type="entry name" value="Ser/Thr_kinase_AS"/>
</dbReference>
<evidence type="ECO:0000256" key="1">
    <source>
        <dbReference type="ARBA" id="ARBA00022527"/>
    </source>
</evidence>
<keyword evidence="13" id="KW-1185">Reference proteome</keyword>
<dbReference type="PANTHER" id="PTHR24353">
    <property type="entry name" value="CYCLIC NUCLEOTIDE-DEPENDENT PROTEIN KINASE"/>
    <property type="match status" value="1"/>
</dbReference>
<dbReference type="CDD" id="cd05123">
    <property type="entry name" value="STKc_AGC"/>
    <property type="match status" value="1"/>
</dbReference>
<keyword evidence="3" id="KW-0808">Transferase</keyword>
<evidence type="ECO:0000256" key="2">
    <source>
        <dbReference type="ARBA" id="ARBA00022553"/>
    </source>
</evidence>
<evidence type="ECO:0000313" key="11">
    <source>
        <dbReference type="EMBL" id="CAF1478238.1"/>
    </source>
</evidence>
<evidence type="ECO:0000256" key="7">
    <source>
        <dbReference type="PROSITE-ProRule" id="PRU10141"/>
    </source>
</evidence>
<comment type="caution">
    <text evidence="10">The sequence shown here is derived from an EMBL/GenBank/DDBJ whole genome shotgun (WGS) entry which is preliminary data.</text>
</comment>
<dbReference type="Proteomes" id="UP000663854">
    <property type="component" value="Unassembled WGS sequence"/>
</dbReference>
<dbReference type="GO" id="GO:0004691">
    <property type="term" value="F:cAMP-dependent protein kinase activity"/>
    <property type="evidence" value="ECO:0007669"/>
    <property type="project" value="TreeGrafter"/>
</dbReference>
<keyword evidence="6 7" id="KW-0067">ATP-binding</keyword>
<dbReference type="InterPro" id="IPR000719">
    <property type="entry name" value="Prot_kinase_dom"/>
</dbReference>
<dbReference type="FunFam" id="3.30.200.20:FF:000042">
    <property type="entry name" value="Aurora kinase A"/>
    <property type="match status" value="1"/>
</dbReference>
<dbReference type="PANTHER" id="PTHR24353:SF37">
    <property type="entry name" value="CAMP-DEPENDENT PROTEIN KINASE CATALYTIC SUBUNIT PRKX"/>
    <property type="match status" value="1"/>
</dbReference>
<dbReference type="EMBL" id="CAJNOH010001316">
    <property type="protein sequence ID" value="CAF1203284.1"/>
    <property type="molecule type" value="Genomic_DNA"/>
</dbReference>
<accession>A0A814WMS1</accession>
<dbReference type="AlphaFoldDB" id="A0A814WMS1"/>
<evidence type="ECO:0000256" key="3">
    <source>
        <dbReference type="ARBA" id="ARBA00022679"/>
    </source>
</evidence>
<dbReference type="Pfam" id="PF00069">
    <property type="entry name" value="Pkinase"/>
    <property type="match status" value="1"/>
</dbReference>
<dbReference type="FunFam" id="1.10.510.10:FF:000048">
    <property type="entry name" value="Protein kinase C"/>
    <property type="match status" value="1"/>
</dbReference>
<evidence type="ECO:0000256" key="4">
    <source>
        <dbReference type="ARBA" id="ARBA00022741"/>
    </source>
</evidence>
<keyword evidence="5" id="KW-0418">Kinase</keyword>
<keyword evidence="4 7" id="KW-0547">Nucleotide-binding</keyword>